<dbReference type="GO" id="GO:0050660">
    <property type="term" value="F:flavin adenine dinucleotide binding"/>
    <property type="evidence" value="ECO:0007669"/>
    <property type="project" value="TreeGrafter"/>
</dbReference>
<evidence type="ECO:0000313" key="6">
    <source>
        <dbReference type="EMBL" id="OJJ08819.1"/>
    </source>
</evidence>
<dbReference type="AlphaFoldDB" id="A0A1L9Q500"/>
<sequence>MTKTILILGGSYTGVSTAHYTLKHVLPSLPSTDSDPYQVILVSPSTTLFCRPASPRALISDSFFDQSKLFVPLEEQFTQYDSNSFKFIHGHAKYLDHENRSVTVSLVADKSTSETEEGSEIQIAYHALIIGTGSSTPSPLLSLNADGKDELKAQWETFRSALPSAKSIVVAGGGPAGIETAGELGEHLNGRAWWFNSKLEDPKVKITVVTSGSEVLPYLRPEIARVAEGFLAKVGVEVIKDVKVESVTPSDAGRKEAVAGKAEVKLSNGETMQADLYIPAYGMDPNTEFVQQSLKGTDGRVTTNAETLRVDKAGPRVYAAGDASDYARPAIPIIAQAIPVLCANLKRDLEAEAGQPVSGEDRLYKVDPRETQLVPIGQSKGVGAAMGWKVPSFLVWLIKGREYWVGMVGATWSGTQFAKA</sequence>
<evidence type="ECO:0000313" key="7">
    <source>
        <dbReference type="Proteomes" id="UP000184073"/>
    </source>
</evidence>
<dbReference type="Gene3D" id="3.50.50.100">
    <property type="match status" value="1"/>
</dbReference>
<dbReference type="GO" id="GO:0004174">
    <property type="term" value="F:electron-transferring-flavoprotein dehydrogenase activity"/>
    <property type="evidence" value="ECO:0007669"/>
    <property type="project" value="TreeGrafter"/>
</dbReference>
<dbReference type="RefSeq" id="XP_040674581.1">
    <property type="nucleotide sequence ID" value="XM_040813910.1"/>
</dbReference>
<keyword evidence="4" id="KW-0560">Oxidoreductase</keyword>
<dbReference type="STRING" id="1036611.A0A1L9Q500"/>
<evidence type="ECO:0000256" key="4">
    <source>
        <dbReference type="ARBA" id="ARBA00023002"/>
    </source>
</evidence>
<evidence type="ECO:0000256" key="2">
    <source>
        <dbReference type="ARBA" id="ARBA00022630"/>
    </source>
</evidence>
<keyword evidence="3" id="KW-0274">FAD</keyword>
<reference evidence="7" key="1">
    <citation type="journal article" date="2017" name="Genome Biol.">
        <title>Comparative genomics reveals high biological diversity and specific adaptations in the industrially and medically important fungal genus Aspergillus.</title>
        <authorList>
            <person name="de Vries R.P."/>
            <person name="Riley R."/>
            <person name="Wiebenga A."/>
            <person name="Aguilar-Osorio G."/>
            <person name="Amillis S."/>
            <person name="Uchima C.A."/>
            <person name="Anderluh G."/>
            <person name="Asadollahi M."/>
            <person name="Askin M."/>
            <person name="Barry K."/>
            <person name="Battaglia E."/>
            <person name="Bayram O."/>
            <person name="Benocci T."/>
            <person name="Braus-Stromeyer S.A."/>
            <person name="Caldana C."/>
            <person name="Canovas D."/>
            <person name="Cerqueira G.C."/>
            <person name="Chen F."/>
            <person name="Chen W."/>
            <person name="Choi C."/>
            <person name="Clum A."/>
            <person name="Dos Santos R.A."/>
            <person name="Damasio A.R."/>
            <person name="Diallinas G."/>
            <person name="Emri T."/>
            <person name="Fekete E."/>
            <person name="Flipphi M."/>
            <person name="Freyberg S."/>
            <person name="Gallo A."/>
            <person name="Gournas C."/>
            <person name="Habgood R."/>
            <person name="Hainaut M."/>
            <person name="Harispe M.L."/>
            <person name="Henrissat B."/>
            <person name="Hilden K.S."/>
            <person name="Hope R."/>
            <person name="Hossain A."/>
            <person name="Karabika E."/>
            <person name="Karaffa L."/>
            <person name="Karanyi Z."/>
            <person name="Krasevec N."/>
            <person name="Kuo A."/>
            <person name="Kusch H."/>
            <person name="LaButti K."/>
            <person name="Lagendijk E.L."/>
            <person name="Lapidus A."/>
            <person name="Levasseur A."/>
            <person name="Lindquist E."/>
            <person name="Lipzen A."/>
            <person name="Logrieco A.F."/>
            <person name="MacCabe A."/>
            <person name="Maekelae M.R."/>
            <person name="Malavazi I."/>
            <person name="Melin P."/>
            <person name="Meyer V."/>
            <person name="Mielnichuk N."/>
            <person name="Miskei M."/>
            <person name="Molnar A.P."/>
            <person name="Mule G."/>
            <person name="Ngan C.Y."/>
            <person name="Orejas M."/>
            <person name="Orosz E."/>
            <person name="Ouedraogo J.P."/>
            <person name="Overkamp K.M."/>
            <person name="Park H.-S."/>
            <person name="Perrone G."/>
            <person name="Piumi F."/>
            <person name="Punt P.J."/>
            <person name="Ram A.F."/>
            <person name="Ramon A."/>
            <person name="Rauscher S."/>
            <person name="Record E."/>
            <person name="Riano-Pachon D.M."/>
            <person name="Robert V."/>
            <person name="Roehrig J."/>
            <person name="Ruller R."/>
            <person name="Salamov A."/>
            <person name="Salih N.S."/>
            <person name="Samson R.A."/>
            <person name="Sandor E."/>
            <person name="Sanguinetti M."/>
            <person name="Schuetze T."/>
            <person name="Sepcic K."/>
            <person name="Shelest E."/>
            <person name="Sherlock G."/>
            <person name="Sophianopoulou V."/>
            <person name="Squina F.M."/>
            <person name="Sun H."/>
            <person name="Susca A."/>
            <person name="Todd R.B."/>
            <person name="Tsang A."/>
            <person name="Unkles S.E."/>
            <person name="van de Wiele N."/>
            <person name="van Rossen-Uffink D."/>
            <person name="Oliveira J.V."/>
            <person name="Vesth T.C."/>
            <person name="Visser J."/>
            <person name="Yu J.-H."/>
            <person name="Zhou M."/>
            <person name="Andersen M.R."/>
            <person name="Archer D.B."/>
            <person name="Baker S.E."/>
            <person name="Benoit I."/>
            <person name="Brakhage A.A."/>
            <person name="Braus G.H."/>
            <person name="Fischer R."/>
            <person name="Frisvad J.C."/>
            <person name="Goldman G.H."/>
            <person name="Houbraken J."/>
            <person name="Oakley B."/>
            <person name="Pocsi I."/>
            <person name="Scazzocchio C."/>
            <person name="Seiboth B."/>
            <person name="vanKuyk P.A."/>
            <person name="Wortman J."/>
            <person name="Dyer P.S."/>
            <person name="Grigoriev I.V."/>
        </authorList>
    </citation>
    <scope>NUCLEOTIDE SEQUENCE [LARGE SCALE GENOMIC DNA]</scope>
    <source>
        <strain evidence="7">CBS 583.65</strain>
    </source>
</reference>
<dbReference type="GeneID" id="63729421"/>
<name>A0A1L9Q500_ASPVE</name>
<dbReference type="Pfam" id="PF07992">
    <property type="entry name" value="Pyr_redox_2"/>
    <property type="match status" value="1"/>
</dbReference>
<evidence type="ECO:0000256" key="3">
    <source>
        <dbReference type="ARBA" id="ARBA00022827"/>
    </source>
</evidence>
<dbReference type="PRINTS" id="PR00368">
    <property type="entry name" value="FADPNR"/>
</dbReference>
<evidence type="ECO:0000256" key="1">
    <source>
        <dbReference type="ARBA" id="ARBA00006442"/>
    </source>
</evidence>
<dbReference type="SUPFAM" id="SSF51905">
    <property type="entry name" value="FAD/NAD(P)-binding domain"/>
    <property type="match status" value="1"/>
</dbReference>
<dbReference type="InterPro" id="IPR036188">
    <property type="entry name" value="FAD/NAD-bd_sf"/>
</dbReference>
<gene>
    <name evidence="6" type="ORF">ASPVEDRAFT_47972</name>
</gene>
<dbReference type="EMBL" id="KV878141">
    <property type="protein sequence ID" value="OJJ08819.1"/>
    <property type="molecule type" value="Genomic_DNA"/>
</dbReference>
<proteinExistence type="inferred from homology"/>
<keyword evidence="2" id="KW-0285">Flavoprotein</keyword>
<evidence type="ECO:0000259" key="5">
    <source>
        <dbReference type="Pfam" id="PF07992"/>
    </source>
</evidence>
<dbReference type="OrthoDB" id="202203at2759"/>
<comment type="similarity">
    <text evidence="1">Belongs to the FAD-dependent oxidoreductase family.</text>
</comment>
<feature type="domain" description="FAD/NAD(P)-binding" evidence="5">
    <location>
        <begin position="4"/>
        <end position="324"/>
    </location>
</feature>
<dbReference type="Proteomes" id="UP000184073">
    <property type="component" value="Unassembled WGS sequence"/>
</dbReference>
<dbReference type="InterPro" id="IPR023753">
    <property type="entry name" value="FAD/NAD-binding_dom"/>
</dbReference>
<protein>
    <recommendedName>
        <fullName evidence="5">FAD/NAD(P)-binding domain-containing protein</fullName>
    </recommendedName>
</protein>
<dbReference type="PRINTS" id="PR00469">
    <property type="entry name" value="PNDRDTASEII"/>
</dbReference>
<dbReference type="PANTHER" id="PTHR43735">
    <property type="entry name" value="APOPTOSIS-INDUCING FACTOR 1"/>
    <property type="match status" value="1"/>
</dbReference>
<dbReference type="PANTHER" id="PTHR43735:SF3">
    <property type="entry name" value="FERROPTOSIS SUPPRESSOR PROTEIN 1"/>
    <property type="match status" value="1"/>
</dbReference>
<dbReference type="VEuPathDB" id="FungiDB:ASPVEDRAFT_47972"/>
<keyword evidence="7" id="KW-1185">Reference proteome</keyword>
<accession>A0A1L9Q500</accession>
<organism evidence="6 7">
    <name type="scientific">Aspergillus versicolor CBS 583.65</name>
    <dbReference type="NCBI Taxonomy" id="1036611"/>
    <lineage>
        <taxon>Eukaryota</taxon>
        <taxon>Fungi</taxon>
        <taxon>Dikarya</taxon>
        <taxon>Ascomycota</taxon>
        <taxon>Pezizomycotina</taxon>
        <taxon>Eurotiomycetes</taxon>
        <taxon>Eurotiomycetidae</taxon>
        <taxon>Eurotiales</taxon>
        <taxon>Aspergillaceae</taxon>
        <taxon>Aspergillus</taxon>
        <taxon>Aspergillus subgen. Nidulantes</taxon>
    </lineage>
</organism>
<dbReference type="GO" id="GO:0005737">
    <property type="term" value="C:cytoplasm"/>
    <property type="evidence" value="ECO:0007669"/>
    <property type="project" value="TreeGrafter"/>
</dbReference>